<keyword evidence="1" id="KW-0732">Signal</keyword>
<name>A0A939B6V0_9BACT</name>
<gene>
    <name evidence="2" type="ORF">H6A34_03345</name>
</gene>
<sequence length="381" mass="41875">MKQLKIMAALMACLFTAIGITAAERTILLGPKTIGPGWKDNIVIQPEQFAVTGVGDIITVYVDNVKGGAQGAFQDPADWKGVAPEYSYFGISGPFRMKVTQDILDRIKQRGLAIGGHDYRILRVTHIPAAEMVEKVVYRGPSVLMKDDWSASAAIQKSCFDGVKVGDVLHFKVSRVEEGAAAKIMDFTWNTMDAGLDGMPVGQDGFTYPITEQSQLIKLQLAGADGISMRVGGKGYRLEKIAVVSFTGTRDEDISTAQRAPREYELQPGELFHGEKEFPADWSGNLRFTAEPFRKCTESDCIVISYEKLLPDTTPQLSFRINRGKWLDLTGSKDPVWYKLDGNDIVLTLDAAMLDRLKTAGMVITGVGATVTRVYILHIDN</sequence>
<reference evidence="2" key="1">
    <citation type="submission" date="2020-08" db="EMBL/GenBank/DDBJ databases">
        <authorList>
            <person name="Cejkova D."/>
            <person name="Kubasova T."/>
            <person name="Jahodarova E."/>
            <person name="Rychlik I."/>
        </authorList>
    </citation>
    <scope>NUCLEOTIDE SEQUENCE</scope>
    <source>
        <strain evidence="2">An824</strain>
    </source>
</reference>
<evidence type="ECO:0000313" key="3">
    <source>
        <dbReference type="Proteomes" id="UP000706891"/>
    </source>
</evidence>
<organism evidence="2 3">
    <name type="scientific">Marseilla massiliensis</name>
    <dbReference type="NCBI Taxonomy" id="1841864"/>
    <lineage>
        <taxon>Bacteria</taxon>
        <taxon>Pseudomonadati</taxon>
        <taxon>Bacteroidota</taxon>
        <taxon>Bacteroidia</taxon>
        <taxon>Bacteroidales</taxon>
        <taxon>Prevotellaceae</taxon>
        <taxon>Marseilla</taxon>
    </lineage>
</organism>
<proteinExistence type="predicted"/>
<keyword evidence="3" id="KW-1185">Reference proteome</keyword>
<feature type="signal peptide" evidence="1">
    <location>
        <begin position="1"/>
        <end position="22"/>
    </location>
</feature>
<protein>
    <submittedName>
        <fullName evidence="2">Uncharacterized protein</fullName>
    </submittedName>
</protein>
<evidence type="ECO:0000256" key="1">
    <source>
        <dbReference type="SAM" id="SignalP"/>
    </source>
</evidence>
<reference evidence="2" key="2">
    <citation type="journal article" date="2021" name="Sci. Rep.">
        <title>The distribution of antibiotic resistance genes in chicken gut microbiota commensals.</title>
        <authorList>
            <person name="Juricova H."/>
            <person name="Matiasovicova J."/>
            <person name="Kubasova T."/>
            <person name="Cejkova D."/>
            <person name="Rychlik I."/>
        </authorList>
    </citation>
    <scope>NUCLEOTIDE SEQUENCE</scope>
    <source>
        <strain evidence="2">An824</strain>
    </source>
</reference>
<dbReference type="EMBL" id="JACJJG010000008">
    <property type="protein sequence ID" value="MBM6672910.1"/>
    <property type="molecule type" value="Genomic_DNA"/>
</dbReference>
<dbReference type="Proteomes" id="UP000706891">
    <property type="component" value="Unassembled WGS sequence"/>
</dbReference>
<feature type="chain" id="PRO_5036952671" evidence="1">
    <location>
        <begin position="23"/>
        <end position="381"/>
    </location>
</feature>
<accession>A0A939B6V0</accession>
<evidence type="ECO:0000313" key="2">
    <source>
        <dbReference type="EMBL" id="MBM6672910.1"/>
    </source>
</evidence>
<dbReference type="AlphaFoldDB" id="A0A939B6V0"/>
<dbReference type="RefSeq" id="WP_021947159.1">
    <property type="nucleotide sequence ID" value="NZ_JACJJG010000008.1"/>
</dbReference>
<comment type="caution">
    <text evidence="2">The sequence shown here is derived from an EMBL/GenBank/DDBJ whole genome shotgun (WGS) entry which is preliminary data.</text>
</comment>